<dbReference type="RefSeq" id="WP_151134441.1">
    <property type="nucleotide sequence ID" value="NZ_CP043311.1"/>
</dbReference>
<sequence>MSKILKWGLLAVLAVGLIIKLSLWWSVRSIMDDAISKLSPVMDVTYGGITSSFDGRVGLENLQIRIPAIGDSLGVQRAELKFKGLGELLSFKERLAEGKFPEQMALSLKGIALEVHGPFMQQLYNTPPERSLFTAMSEVACGTVRNIGTDELLEMGYRTLETDAEFSYLFQPGAQKLNLNLTSDTRDMGEVRLSLSLSNMPETPGDLQVNPPHMSSVIFELNDNQYQRKIQQFCAGKLGQSPEEYLKTAVRKFDTVLRSQKIALAQPMLDAYGRYLKDPQSLRVELMPSEGMAWDGLQFFEPKDVMSMLRPAVLVNQELVQSVEFAWVDPMVARNEPVGLERVTATQENEEDGRAVQQYEFVNVADLPGYAGKRLQFITFDGAYYQGVLHKVENGKAYLSVQFGSGTAEMFLRLEKIDKVRVRF</sequence>
<dbReference type="KEGG" id="plal:FXN65_16615"/>
<organism evidence="2 3">
    <name type="scientific">Metapseudomonas lalkuanensis</name>
    <dbReference type="NCBI Taxonomy" id="2604832"/>
    <lineage>
        <taxon>Bacteria</taxon>
        <taxon>Pseudomonadati</taxon>
        <taxon>Pseudomonadota</taxon>
        <taxon>Gammaproteobacteria</taxon>
        <taxon>Pseudomonadales</taxon>
        <taxon>Pseudomonadaceae</taxon>
        <taxon>Metapseudomonas</taxon>
    </lineage>
</organism>
<evidence type="ECO:0000313" key="2">
    <source>
        <dbReference type="EMBL" id="QEY63605.1"/>
    </source>
</evidence>
<keyword evidence="1" id="KW-0812">Transmembrane</keyword>
<evidence type="ECO:0000313" key="3">
    <source>
        <dbReference type="Proteomes" id="UP000327179"/>
    </source>
</evidence>
<keyword evidence="3" id="KW-1185">Reference proteome</keyword>
<dbReference type="AlphaFoldDB" id="A0A5J6QPF1"/>
<protein>
    <recommendedName>
        <fullName evidence="4">DUF945 domain-containing protein</fullName>
    </recommendedName>
</protein>
<keyword evidence="1" id="KW-1133">Transmembrane helix</keyword>
<evidence type="ECO:0000256" key="1">
    <source>
        <dbReference type="SAM" id="Phobius"/>
    </source>
</evidence>
<dbReference type="Proteomes" id="UP000327179">
    <property type="component" value="Chromosome"/>
</dbReference>
<feature type="transmembrane region" description="Helical" evidence="1">
    <location>
        <begin position="7"/>
        <end position="27"/>
    </location>
</feature>
<evidence type="ECO:0008006" key="4">
    <source>
        <dbReference type="Google" id="ProtNLM"/>
    </source>
</evidence>
<keyword evidence="1" id="KW-0472">Membrane</keyword>
<dbReference type="EMBL" id="CP043311">
    <property type="protein sequence ID" value="QEY63605.1"/>
    <property type="molecule type" value="Genomic_DNA"/>
</dbReference>
<reference evidence="2 3" key="1">
    <citation type="submission" date="2019-08" db="EMBL/GenBank/DDBJ databases">
        <title>Whole-genome Sequencing of e-waste polymer degrading bacterium Pseudomonas sp. strain PE08.</title>
        <authorList>
            <person name="Kirdat K."/>
            <person name="Debbarma P."/>
            <person name="Narawade N."/>
            <person name="Suyal D."/>
            <person name="Thorat V."/>
            <person name="Shouche Y."/>
            <person name="Goel R."/>
            <person name="Yadav A."/>
        </authorList>
    </citation>
    <scope>NUCLEOTIDE SEQUENCE [LARGE SCALE GENOMIC DNA]</scope>
    <source>
        <strain evidence="2 3">PE08</strain>
    </source>
</reference>
<gene>
    <name evidence="2" type="ORF">FXN65_16615</name>
</gene>
<accession>A0A5J6QPF1</accession>
<name>A0A5J6QPF1_9GAMM</name>
<proteinExistence type="predicted"/>